<keyword evidence="1" id="KW-0732">Signal</keyword>
<organism evidence="2 3">
    <name type="scientific">Lupinus albus</name>
    <name type="common">White lupine</name>
    <name type="synonym">Lupinus termis</name>
    <dbReference type="NCBI Taxonomy" id="3870"/>
    <lineage>
        <taxon>Eukaryota</taxon>
        <taxon>Viridiplantae</taxon>
        <taxon>Streptophyta</taxon>
        <taxon>Embryophyta</taxon>
        <taxon>Tracheophyta</taxon>
        <taxon>Spermatophyta</taxon>
        <taxon>Magnoliopsida</taxon>
        <taxon>eudicotyledons</taxon>
        <taxon>Gunneridae</taxon>
        <taxon>Pentapetalae</taxon>
        <taxon>rosids</taxon>
        <taxon>fabids</taxon>
        <taxon>Fabales</taxon>
        <taxon>Fabaceae</taxon>
        <taxon>Papilionoideae</taxon>
        <taxon>50 kb inversion clade</taxon>
        <taxon>genistoids sensu lato</taxon>
        <taxon>core genistoids</taxon>
        <taxon>Genisteae</taxon>
        <taxon>Lupinus</taxon>
    </lineage>
</organism>
<evidence type="ECO:0000256" key="1">
    <source>
        <dbReference type="SAM" id="SignalP"/>
    </source>
</evidence>
<comment type="caution">
    <text evidence="2">The sequence shown here is derived from an EMBL/GenBank/DDBJ whole genome shotgun (WGS) entry which is preliminary data.</text>
</comment>
<sequence>MITRHFITHVLLFELHIMCNCVWSFNRIHEVDIRVTHCVADNTHEEYVRDEFNLGLVQDGIHVD</sequence>
<evidence type="ECO:0000313" key="2">
    <source>
        <dbReference type="EMBL" id="KAE9587874.1"/>
    </source>
</evidence>
<keyword evidence="3" id="KW-1185">Reference proteome</keyword>
<dbReference type="AlphaFoldDB" id="A0A6A4NK13"/>
<feature type="chain" id="PRO_5025589488" description="Secreted protein" evidence="1">
    <location>
        <begin position="25"/>
        <end position="64"/>
    </location>
</feature>
<feature type="signal peptide" evidence="1">
    <location>
        <begin position="1"/>
        <end position="24"/>
    </location>
</feature>
<evidence type="ECO:0008006" key="4">
    <source>
        <dbReference type="Google" id="ProtNLM"/>
    </source>
</evidence>
<dbReference type="EMBL" id="WOCE01000022">
    <property type="protein sequence ID" value="KAE9587874.1"/>
    <property type="molecule type" value="Genomic_DNA"/>
</dbReference>
<protein>
    <recommendedName>
        <fullName evidence="4">Secreted protein</fullName>
    </recommendedName>
</protein>
<evidence type="ECO:0000313" key="3">
    <source>
        <dbReference type="Proteomes" id="UP000447434"/>
    </source>
</evidence>
<proteinExistence type="predicted"/>
<reference evidence="3" key="1">
    <citation type="journal article" date="2020" name="Nat. Commun.">
        <title>Genome sequence of the cluster root forming white lupin.</title>
        <authorList>
            <person name="Hufnagel B."/>
            <person name="Marques A."/>
            <person name="Soriano A."/>
            <person name="Marques L."/>
            <person name="Divol F."/>
            <person name="Doumas P."/>
            <person name="Sallet E."/>
            <person name="Mancinotti D."/>
            <person name="Carrere S."/>
            <person name="Marande W."/>
            <person name="Arribat S."/>
            <person name="Keller J."/>
            <person name="Huneau C."/>
            <person name="Blein T."/>
            <person name="Aime D."/>
            <person name="Laguerre M."/>
            <person name="Taylor J."/>
            <person name="Schubert V."/>
            <person name="Nelson M."/>
            <person name="Geu-Flores F."/>
            <person name="Crespi M."/>
            <person name="Gallardo-Guerrero K."/>
            <person name="Delaux P.-M."/>
            <person name="Salse J."/>
            <person name="Berges H."/>
            <person name="Guyot R."/>
            <person name="Gouzy J."/>
            <person name="Peret B."/>
        </authorList>
    </citation>
    <scope>NUCLEOTIDE SEQUENCE [LARGE SCALE GENOMIC DNA]</scope>
    <source>
        <strain evidence="3">cv. Amiga</strain>
    </source>
</reference>
<gene>
    <name evidence="2" type="ORF">Lalb_Chr22g0349461</name>
</gene>
<accession>A0A6A4NK13</accession>
<name>A0A6A4NK13_LUPAL</name>
<dbReference type="Proteomes" id="UP000447434">
    <property type="component" value="Chromosome 22"/>
</dbReference>